<keyword evidence="4" id="KW-1185">Reference proteome</keyword>
<dbReference type="PANTHER" id="PTHR34580">
    <property type="match status" value="1"/>
</dbReference>
<protein>
    <submittedName>
        <fullName evidence="3">WYL domain-containing protein</fullName>
    </submittedName>
</protein>
<gene>
    <name evidence="3" type="ORF">EPV75_02480</name>
</gene>
<dbReference type="KEGG" id="htr:EPV75_02480"/>
<dbReference type="InterPro" id="IPR026881">
    <property type="entry name" value="WYL_dom"/>
</dbReference>
<evidence type="ECO:0000313" key="3">
    <source>
        <dbReference type="EMBL" id="QAB14611.1"/>
    </source>
</evidence>
<dbReference type="InterPro" id="IPR057727">
    <property type="entry name" value="WCX_dom"/>
</dbReference>
<proteinExistence type="predicted"/>
<sequence>MKQDTLLRQIALLQLIPIEPAYKSTSTLYQTLEEDGFDVSERKIQRDLERLSVAFPIRKDDSEKPYKWSFLDTYESRLPELDNASALAWVLAEDHLKNVLPKIVMDKLGRQFKNAKQVLNAQNTNRYSSWQNKVRAISNGKALKPANVKLEIWQAITDYLLEDKNIKVTYLSRTKEELESFTVQPIGLVVRQAVTYLVAIREDCIDDEDRGIRQLALHRIQTLEESTRPGKDHRFCTLDEYVDSGAFDYPKNNELIDLELIVDKSLAWHLRETPINNEQTISKLDENHFVLKAKTTDDSQTLWWLMGFGSKVEVVKPKHWREKIYKHAQEIVGRGQ</sequence>
<dbReference type="EMBL" id="CP035033">
    <property type="protein sequence ID" value="QAB14611.1"/>
    <property type="molecule type" value="Genomic_DNA"/>
</dbReference>
<dbReference type="Pfam" id="PF25583">
    <property type="entry name" value="WCX"/>
    <property type="match status" value="1"/>
</dbReference>
<dbReference type="RefSeq" id="WP_128384339.1">
    <property type="nucleotide sequence ID" value="NZ_CP035033.1"/>
</dbReference>
<feature type="domain" description="WCX" evidence="2">
    <location>
        <begin position="256"/>
        <end position="331"/>
    </location>
</feature>
<dbReference type="Proteomes" id="UP000285478">
    <property type="component" value="Chromosome"/>
</dbReference>
<evidence type="ECO:0000259" key="1">
    <source>
        <dbReference type="Pfam" id="PF13280"/>
    </source>
</evidence>
<accession>A0A410H1A8</accession>
<evidence type="ECO:0000313" key="4">
    <source>
        <dbReference type="Proteomes" id="UP000285478"/>
    </source>
</evidence>
<reference evidence="3 4" key="1">
    <citation type="journal article" date="2018" name="Environ. Microbiol.">
        <title>Genomes of ubiquitous marine and hypersaline Hydrogenovibrio, Thiomicrorhabdus and Thiomicrospira spp. encode a diversity of mechanisms to sustain chemolithoautotrophy in heterogeneous environments.</title>
        <authorList>
            <person name="Scott K.M."/>
            <person name="Williams J."/>
            <person name="Porter C.M.B."/>
            <person name="Russel S."/>
            <person name="Harmer T.L."/>
            <person name="Paul J.H."/>
            <person name="Antonen K.M."/>
            <person name="Bridges M.K."/>
            <person name="Camper G.J."/>
            <person name="Campla C.K."/>
            <person name="Casella L.G."/>
            <person name="Chase E."/>
            <person name="Conrad J.W."/>
            <person name="Cruz M.C."/>
            <person name="Dunlap D.S."/>
            <person name="Duran L."/>
            <person name="Fahsbender E.M."/>
            <person name="Goldsmith D.B."/>
            <person name="Keeley R.F."/>
            <person name="Kondoff M.R."/>
            <person name="Kussy B.I."/>
            <person name="Lane M.K."/>
            <person name="Lawler S."/>
            <person name="Leigh B.A."/>
            <person name="Lewis C."/>
            <person name="Lostal L.M."/>
            <person name="Marking D."/>
            <person name="Mancera P.A."/>
            <person name="McClenthan E.C."/>
            <person name="McIntyre E.A."/>
            <person name="Mine J.A."/>
            <person name="Modi S."/>
            <person name="Moore B.D."/>
            <person name="Morgan W.A."/>
            <person name="Nelson K.M."/>
            <person name="Nguyen K.N."/>
            <person name="Ogburn N."/>
            <person name="Parrino D.G."/>
            <person name="Pedapudi A.D."/>
            <person name="Pelham R.P."/>
            <person name="Preece A.M."/>
            <person name="Rampersad E.A."/>
            <person name="Richardson J.C."/>
            <person name="Rodgers C.M."/>
            <person name="Schaffer B.L."/>
            <person name="Sheridan N.E."/>
            <person name="Solone M.R."/>
            <person name="Staley Z.R."/>
            <person name="Tabuchi M."/>
            <person name="Waide R.J."/>
            <person name="Wanjugi P.W."/>
            <person name="Young S."/>
            <person name="Clum A."/>
            <person name="Daum C."/>
            <person name="Huntemann M."/>
            <person name="Ivanova N."/>
            <person name="Kyrpides N."/>
            <person name="Mikhailova N."/>
            <person name="Palaniappan K."/>
            <person name="Pillay M."/>
            <person name="Reddy T.B.K."/>
            <person name="Shapiro N."/>
            <person name="Stamatis D."/>
            <person name="Varghese N."/>
            <person name="Woyke T."/>
            <person name="Boden R."/>
            <person name="Freyermuth S.K."/>
            <person name="Kerfeld C.A."/>
        </authorList>
    </citation>
    <scope>NUCLEOTIDE SEQUENCE [LARGE SCALE GENOMIC DNA]</scope>
    <source>
        <strain evidence="3 4">JR-2</strain>
    </source>
</reference>
<dbReference type="Pfam" id="PF13280">
    <property type="entry name" value="WYL"/>
    <property type="match status" value="1"/>
</dbReference>
<feature type="domain" description="WYL" evidence="1">
    <location>
        <begin position="152"/>
        <end position="224"/>
    </location>
</feature>
<evidence type="ECO:0000259" key="2">
    <source>
        <dbReference type="Pfam" id="PF25583"/>
    </source>
</evidence>
<name>A0A410H1A8_9GAMM</name>
<organism evidence="3 4">
    <name type="scientific">Hydrogenovibrio thermophilus</name>
    <dbReference type="NCBI Taxonomy" id="265883"/>
    <lineage>
        <taxon>Bacteria</taxon>
        <taxon>Pseudomonadati</taxon>
        <taxon>Pseudomonadota</taxon>
        <taxon>Gammaproteobacteria</taxon>
        <taxon>Thiotrichales</taxon>
        <taxon>Piscirickettsiaceae</taxon>
        <taxon>Hydrogenovibrio</taxon>
    </lineage>
</organism>
<dbReference type="PANTHER" id="PTHR34580:SF1">
    <property type="entry name" value="PROTEIN PAFC"/>
    <property type="match status" value="1"/>
</dbReference>
<dbReference type="InterPro" id="IPR051534">
    <property type="entry name" value="CBASS_pafABC_assoc_protein"/>
</dbReference>
<dbReference type="AlphaFoldDB" id="A0A410H1A8"/>